<keyword evidence="3" id="KW-0820">tRNA-binding</keyword>
<evidence type="ECO:0000256" key="10">
    <source>
        <dbReference type="ARBA" id="ARBA00048205"/>
    </source>
</evidence>
<keyword evidence="17" id="KW-1185">Reference proteome</keyword>
<dbReference type="NCBIfam" id="TIGR00737">
    <property type="entry name" value="nifR3_yhdG"/>
    <property type="match status" value="1"/>
</dbReference>
<evidence type="ECO:0000313" key="16">
    <source>
        <dbReference type="EMBL" id="SKA07491.1"/>
    </source>
</evidence>
<comment type="catalytic activity">
    <reaction evidence="11">
        <text>a 5,6-dihydrouridine in tRNA + NAD(+) = a uridine in tRNA + NADH + H(+)</text>
        <dbReference type="Rhea" id="RHEA:54452"/>
        <dbReference type="Rhea" id="RHEA-COMP:13339"/>
        <dbReference type="Rhea" id="RHEA-COMP:13887"/>
        <dbReference type="ChEBI" id="CHEBI:15378"/>
        <dbReference type="ChEBI" id="CHEBI:57540"/>
        <dbReference type="ChEBI" id="CHEBI:57945"/>
        <dbReference type="ChEBI" id="CHEBI:65315"/>
        <dbReference type="ChEBI" id="CHEBI:74443"/>
    </reaction>
</comment>
<keyword evidence="8" id="KW-0694">RNA-binding</keyword>
<evidence type="ECO:0000256" key="9">
    <source>
        <dbReference type="ARBA" id="ARBA00023002"/>
    </source>
</evidence>
<dbReference type="InterPro" id="IPR035587">
    <property type="entry name" value="DUS-like_FMN-bd"/>
</dbReference>
<evidence type="ECO:0000256" key="3">
    <source>
        <dbReference type="ARBA" id="ARBA00022555"/>
    </source>
</evidence>
<protein>
    <recommendedName>
        <fullName evidence="12">tRNA-dihydrouridine synthase</fullName>
        <ecNumber evidence="12">1.3.1.-</ecNumber>
    </recommendedName>
</protein>
<dbReference type="Gene3D" id="3.20.20.70">
    <property type="entry name" value="Aldolase class I"/>
    <property type="match status" value="1"/>
</dbReference>
<dbReference type="EMBL" id="FUWM01000033">
    <property type="protein sequence ID" value="SKA07491.1"/>
    <property type="molecule type" value="Genomic_DNA"/>
</dbReference>
<dbReference type="SUPFAM" id="SSF51395">
    <property type="entry name" value="FMN-linked oxidoreductases"/>
    <property type="match status" value="1"/>
</dbReference>
<feature type="binding site" evidence="14">
    <location>
        <begin position="16"/>
        <end position="18"/>
    </location>
    <ligand>
        <name>FMN</name>
        <dbReference type="ChEBI" id="CHEBI:58210"/>
    </ligand>
</feature>
<evidence type="ECO:0000256" key="4">
    <source>
        <dbReference type="ARBA" id="ARBA00022630"/>
    </source>
</evidence>
<dbReference type="GO" id="GO:0050660">
    <property type="term" value="F:flavin adenine dinucleotide binding"/>
    <property type="evidence" value="ECO:0007669"/>
    <property type="project" value="InterPro"/>
</dbReference>
<dbReference type="InterPro" id="IPR024036">
    <property type="entry name" value="tRNA-dHydroUridine_Synthase_C"/>
</dbReference>
<name>A0A1T4QVH3_9FIRM</name>
<comment type="cofactor">
    <cofactor evidence="1 12 14">
        <name>FMN</name>
        <dbReference type="ChEBI" id="CHEBI:58210"/>
    </cofactor>
</comment>
<evidence type="ECO:0000256" key="8">
    <source>
        <dbReference type="ARBA" id="ARBA00022884"/>
    </source>
</evidence>
<dbReference type="OrthoDB" id="9764501at2"/>
<feature type="binding site" evidence="14">
    <location>
        <begin position="224"/>
        <end position="225"/>
    </location>
    <ligand>
        <name>FMN</name>
        <dbReference type="ChEBI" id="CHEBI:58210"/>
    </ligand>
</feature>
<dbReference type="PIRSF" id="PIRSF006621">
    <property type="entry name" value="Dus"/>
    <property type="match status" value="1"/>
</dbReference>
<keyword evidence="9 12" id="KW-0560">Oxidoreductase</keyword>
<dbReference type="GO" id="GO:0017150">
    <property type="term" value="F:tRNA dihydrouridine synthase activity"/>
    <property type="evidence" value="ECO:0007669"/>
    <property type="project" value="InterPro"/>
</dbReference>
<evidence type="ECO:0000313" key="17">
    <source>
        <dbReference type="Proteomes" id="UP000190625"/>
    </source>
</evidence>
<dbReference type="RefSeq" id="WP_078811092.1">
    <property type="nucleotide sequence ID" value="NZ_FUWM01000033.1"/>
</dbReference>
<gene>
    <name evidence="16" type="ORF">SAMN02745118_02704</name>
</gene>
<dbReference type="AlphaFoldDB" id="A0A1T4QVH3"/>
<feature type="binding site" evidence="14">
    <location>
        <position position="70"/>
    </location>
    <ligand>
        <name>FMN</name>
        <dbReference type="ChEBI" id="CHEBI:58210"/>
    </ligand>
</feature>
<dbReference type="InterPro" id="IPR001269">
    <property type="entry name" value="DUS_fam"/>
</dbReference>
<keyword evidence="6 12" id="KW-0819">tRNA processing</keyword>
<sequence>MKIGKVQLDNPVILAPMAGVTDLPYRRIVKDMGCGLVCTEMVSAKGLVYRTPRTEQLLTMSPDEKPVSLQIFGTEPKVMAEAIGIIEEYNPDIIDLNLGCPARKIVKNGAGSALMKKPKLVAEIVEELVKATDIPITVKMRTGWDEDHINAMEISQLAESKGAVAVAVHGRTREQFYSGEADWSIIRKVKEKVDIPVIGNGDIFSPEDAKDMLDETGCDGIMIGRGAQGNPWIFKQVVHYLENDELLPLPTPQEKIRMAIRHLKDLVDYKGEYTGVREMRKHIAWYIKGLHSCTEVKRQTNHAETVIEMEEILNDYIKKLIN</sequence>
<keyword evidence="7" id="KW-0521">NADP</keyword>
<dbReference type="InterPro" id="IPR018517">
    <property type="entry name" value="tRNA_hU_synthase_CS"/>
</dbReference>
<reference evidence="17" key="1">
    <citation type="submission" date="2017-02" db="EMBL/GenBank/DDBJ databases">
        <authorList>
            <person name="Varghese N."/>
            <person name="Submissions S."/>
        </authorList>
    </citation>
    <scope>NUCLEOTIDE SEQUENCE [LARGE SCALE GENOMIC DNA]</scope>
    <source>
        <strain evidence="17">ATCC BAA-73</strain>
    </source>
</reference>
<evidence type="ECO:0000256" key="5">
    <source>
        <dbReference type="ARBA" id="ARBA00022643"/>
    </source>
</evidence>
<organism evidence="16 17">
    <name type="scientific">Selenihalanaerobacter shriftii</name>
    <dbReference type="NCBI Taxonomy" id="142842"/>
    <lineage>
        <taxon>Bacteria</taxon>
        <taxon>Bacillati</taxon>
        <taxon>Bacillota</taxon>
        <taxon>Clostridia</taxon>
        <taxon>Halanaerobiales</taxon>
        <taxon>Halobacteroidaceae</taxon>
        <taxon>Selenihalanaerobacter</taxon>
    </lineage>
</organism>
<evidence type="ECO:0000256" key="12">
    <source>
        <dbReference type="PIRNR" id="PIRNR006621"/>
    </source>
</evidence>
<evidence type="ECO:0000256" key="6">
    <source>
        <dbReference type="ARBA" id="ARBA00022694"/>
    </source>
</evidence>
<evidence type="ECO:0000259" key="15">
    <source>
        <dbReference type="Pfam" id="PF01207"/>
    </source>
</evidence>
<dbReference type="Gene3D" id="1.10.1200.80">
    <property type="entry name" value="Putative flavin oxidoreducatase, domain 2"/>
    <property type="match status" value="1"/>
</dbReference>
<dbReference type="CDD" id="cd02801">
    <property type="entry name" value="DUS_like_FMN"/>
    <property type="match status" value="1"/>
</dbReference>
<comment type="catalytic activity">
    <reaction evidence="10">
        <text>a 5,6-dihydrouridine in tRNA + NADP(+) = a uridine in tRNA + NADPH + H(+)</text>
        <dbReference type="Rhea" id="RHEA:23624"/>
        <dbReference type="Rhea" id="RHEA-COMP:13339"/>
        <dbReference type="Rhea" id="RHEA-COMP:13887"/>
        <dbReference type="ChEBI" id="CHEBI:15378"/>
        <dbReference type="ChEBI" id="CHEBI:57783"/>
        <dbReference type="ChEBI" id="CHEBI:58349"/>
        <dbReference type="ChEBI" id="CHEBI:65315"/>
        <dbReference type="ChEBI" id="CHEBI:74443"/>
    </reaction>
</comment>
<evidence type="ECO:0000256" key="11">
    <source>
        <dbReference type="ARBA" id="ARBA00048802"/>
    </source>
</evidence>
<dbReference type="PANTHER" id="PTHR45846">
    <property type="entry name" value="TRNA-DIHYDROURIDINE(47) SYNTHASE [NAD(P)(+)]-LIKE"/>
    <property type="match status" value="1"/>
</dbReference>
<comment type="function">
    <text evidence="2 12">Catalyzes the synthesis of 5,6-dihydrouridine (D), a modified base found in the D-loop of most tRNAs, via the reduction of the C5-C6 double bond in target uridines.</text>
</comment>
<dbReference type="InterPro" id="IPR013785">
    <property type="entry name" value="Aldolase_TIM"/>
</dbReference>
<feature type="domain" description="DUS-like FMN-binding" evidence="15">
    <location>
        <begin position="13"/>
        <end position="318"/>
    </location>
</feature>
<evidence type="ECO:0000256" key="1">
    <source>
        <dbReference type="ARBA" id="ARBA00001917"/>
    </source>
</evidence>
<comment type="similarity">
    <text evidence="12">Belongs to the dus family.</text>
</comment>
<dbReference type="Pfam" id="PF01207">
    <property type="entry name" value="Dus"/>
    <property type="match status" value="1"/>
</dbReference>
<evidence type="ECO:0000256" key="7">
    <source>
        <dbReference type="ARBA" id="ARBA00022857"/>
    </source>
</evidence>
<evidence type="ECO:0000256" key="2">
    <source>
        <dbReference type="ARBA" id="ARBA00002790"/>
    </source>
</evidence>
<feature type="binding site" evidence="14">
    <location>
        <position position="139"/>
    </location>
    <ligand>
        <name>FMN</name>
        <dbReference type="ChEBI" id="CHEBI:58210"/>
    </ligand>
</feature>
<dbReference type="Proteomes" id="UP000190625">
    <property type="component" value="Unassembled WGS sequence"/>
</dbReference>
<dbReference type="PANTHER" id="PTHR45846:SF1">
    <property type="entry name" value="TRNA-DIHYDROURIDINE(47) SYNTHASE [NAD(P)(+)]-LIKE"/>
    <property type="match status" value="1"/>
</dbReference>
<feature type="active site" description="Proton donor" evidence="13">
    <location>
        <position position="100"/>
    </location>
</feature>
<keyword evidence="4 12" id="KW-0285">Flavoprotein</keyword>
<keyword evidence="5 12" id="KW-0288">FMN</keyword>
<dbReference type="GO" id="GO:0000049">
    <property type="term" value="F:tRNA binding"/>
    <property type="evidence" value="ECO:0007669"/>
    <property type="project" value="UniProtKB-KW"/>
</dbReference>
<dbReference type="InterPro" id="IPR004652">
    <property type="entry name" value="DusB-like"/>
</dbReference>
<evidence type="ECO:0000256" key="13">
    <source>
        <dbReference type="PIRSR" id="PIRSR006621-1"/>
    </source>
</evidence>
<dbReference type="EC" id="1.3.1.-" evidence="12"/>
<accession>A0A1T4QVH3</accession>
<keyword evidence="14" id="KW-0547">Nucleotide-binding</keyword>
<evidence type="ECO:0000256" key="14">
    <source>
        <dbReference type="PIRSR" id="PIRSR006621-2"/>
    </source>
</evidence>
<dbReference type="PROSITE" id="PS01136">
    <property type="entry name" value="UPF0034"/>
    <property type="match status" value="1"/>
</dbReference>
<proteinExistence type="inferred from homology"/>
<dbReference type="STRING" id="142842.SAMN02745118_02704"/>
<feature type="binding site" evidence="14">
    <location>
        <position position="169"/>
    </location>
    <ligand>
        <name>FMN</name>
        <dbReference type="ChEBI" id="CHEBI:58210"/>
    </ligand>
</feature>